<evidence type="ECO:0000313" key="2">
    <source>
        <dbReference type="Proteomes" id="UP000029444"/>
    </source>
</evidence>
<reference evidence="1 2" key="1">
    <citation type="submission" date="2012-09" db="EMBL/GenBank/DDBJ databases">
        <title>Genome Sequence of alkane-degrading Bacterium Alcanivorax sp. 19-m-6.</title>
        <authorList>
            <person name="Lai Q."/>
            <person name="Shao Z."/>
        </authorList>
    </citation>
    <scope>NUCLEOTIDE SEQUENCE [LARGE SCALE GENOMIC DNA]</scope>
    <source>
        <strain evidence="1 2">19-m-6</strain>
    </source>
</reference>
<protein>
    <recommendedName>
        <fullName evidence="3">SRPBCC domain-containing protein</fullName>
    </recommendedName>
</protein>
<dbReference type="InterPro" id="IPR023393">
    <property type="entry name" value="START-like_dom_sf"/>
</dbReference>
<dbReference type="Proteomes" id="UP000029444">
    <property type="component" value="Unassembled WGS sequence"/>
</dbReference>
<dbReference type="EMBL" id="ARXV01000001">
    <property type="protein sequence ID" value="KGD66386.1"/>
    <property type="molecule type" value="Genomic_DNA"/>
</dbReference>
<dbReference type="Pfam" id="PF10604">
    <property type="entry name" value="Polyketide_cyc2"/>
    <property type="match status" value="1"/>
</dbReference>
<keyword evidence="2" id="KW-1185">Reference proteome</keyword>
<name>A0A095SNY2_9GAMM</name>
<proteinExistence type="predicted"/>
<dbReference type="SUPFAM" id="SSF55961">
    <property type="entry name" value="Bet v1-like"/>
    <property type="match status" value="1"/>
</dbReference>
<dbReference type="OrthoDB" id="6079493at2"/>
<dbReference type="AlphaFoldDB" id="A0A095SNY2"/>
<comment type="caution">
    <text evidence="1">The sequence shown here is derived from an EMBL/GenBank/DDBJ whole genome shotgun (WGS) entry which is preliminary data.</text>
</comment>
<dbReference type="Gene3D" id="3.30.530.20">
    <property type="match status" value="1"/>
</dbReference>
<evidence type="ECO:0008006" key="3">
    <source>
        <dbReference type="Google" id="ProtNLM"/>
    </source>
</evidence>
<dbReference type="InterPro" id="IPR019587">
    <property type="entry name" value="Polyketide_cyclase/dehydratase"/>
</dbReference>
<dbReference type="RefSeq" id="WP_035229226.1">
    <property type="nucleotide sequence ID" value="NZ_ARXV01000001.1"/>
</dbReference>
<accession>A0A095SNY2</accession>
<organism evidence="1 2">
    <name type="scientific">Alcanivorax nanhaiticus</name>
    <dbReference type="NCBI Taxonomy" id="1177154"/>
    <lineage>
        <taxon>Bacteria</taxon>
        <taxon>Pseudomonadati</taxon>
        <taxon>Pseudomonadota</taxon>
        <taxon>Gammaproteobacteria</taxon>
        <taxon>Oceanospirillales</taxon>
        <taxon>Alcanivoracaceae</taxon>
        <taxon>Alcanivorax</taxon>
    </lineage>
</organism>
<evidence type="ECO:0000313" key="1">
    <source>
        <dbReference type="EMBL" id="KGD66386.1"/>
    </source>
</evidence>
<dbReference type="PATRIC" id="fig|1177154.3.peg.56"/>
<sequence>MLKHYLVDEVTDTLAPRKQAFKLFAEASNWQSWCSVVRHARLLNGDWRPGAFLLFVVDLPGLPPAPVIVRVYEYKENERITWGIDLPVGRIFHRFTFLDDDDGNCRVHQEEWTEGLLTPLVGWPVGKLIHRFDTRFAAEYAAMF</sequence>
<dbReference type="STRING" id="1177154.Y5S_00053"/>
<gene>
    <name evidence="1" type="ORF">Y5S_00053</name>
</gene>